<dbReference type="Proteomes" id="UP001530315">
    <property type="component" value="Unassembled WGS sequence"/>
</dbReference>
<dbReference type="InterPro" id="IPR036770">
    <property type="entry name" value="Ankyrin_rpt-contain_sf"/>
</dbReference>
<reference evidence="1 2" key="1">
    <citation type="submission" date="2024-10" db="EMBL/GenBank/DDBJ databases">
        <title>Updated reference genomes for cyclostephanoid diatoms.</title>
        <authorList>
            <person name="Roberts W.R."/>
            <person name="Alverson A.J."/>
        </authorList>
    </citation>
    <scope>NUCLEOTIDE SEQUENCE [LARGE SCALE GENOMIC DNA]</scope>
    <source>
        <strain evidence="1 2">AJA276-08</strain>
    </source>
</reference>
<accession>A0ABD3Q408</accession>
<evidence type="ECO:0000313" key="1">
    <source>
        <dbReference type="EMBL" id="KAL3794211.1"/>
    </source>
</evidence>
<dbReference type="EMBL" id="JALLAZ020000480">
    <property type="protein sequence ID" value="KAL3794211.1"/>
    <property type="molecule type" value="Genomic_DNA"/>
</dbReference>
<organism evidence="1 2">
    <name type="scientific">Stephanodiscus triporus</name>
    <dbReference type="NCBI Taxonomy" id="2934178"/>
    <lineage>
        <taxon>Eukaryota</taxon>
        <taxon>Sar</taxon>
        <taxon>Stramenopiles</taxon>
        <taxon>Ochrophyta</taxon>
        <taxon>Bacillariophyta</taxon>
        <taxon>Coscinodiscophyceae</taxon>
        <taxon>Thalassiosirophycidae</taxon>
        <taxon>Stephanodiscales</taxon>
        <taxon>Stephanodiscaceae</taxon>
        <taxon>Stephanodiscus</taxon>
    </lineage>
</organism>
<gene>
    <name evidence="1" type="ORF">ACHAW5_001488</name>
</gene>
<sequence length="460" mass="51793">MTTDNAELRGLISAKRWPAVVERVRSHPHEVGSSSRLRDERGYTALHAVAAYNRGSDWRELVPSNRASWSPLHLVCVQGGIARGKVPLMKALLQMDEDHRGGVSPLQHRILALLDRQERNILHHLLDSKVPSDDAFDAIRFAVAMTPSLLFQRDSRGKTPLDYVLPRLLESPGTSRRHYMMYRNDDPRRGMQRNYSMLKMLVEYMDRDARGWGGVQPKNVLQSACLLPQNSCPSDGSLLTYLCSCDASNLELETRDGDDFHVNNFASEVDEQGNHALHLFLSNKSYAHGGIAETAAGDGNDAMQCTLENKIMTALLDGYHEAISIPNSSGELPLRIAMKAGRRRTLPTLLQKYSDAVLFDESMLNIKFYVHVLACISVTPDFLLLNDEVDNSADGGDSDDAVKRLEIQNRWITIMYNLVRARPDIISLASRGIREVREDVLLEGKKKKKKKWWSNINIFS</sequence>
<proteinExistence type="predicted"/>
<dbReference type="Gene3D" id="1.25.40.20">
    <property type="entry name" value="Ankyrin repeat-containing domain"/>
    <property type="match status" value="1"/>
</dbReference>
<protein>
    <submittedName>
        <fullName evidence="1">Uncharacterized protein</fullName>
    </submittedName>
</protein>
<keyword evidence="2" id="KW-1185">Reference proteome</keyword>
<name>A0ABD3Q408_9STRA</name>
<comment type="caution">
    <text evidence="1">The sequence shown here is derived from an EMBL/GenBank/DDBJ whole genome shotgun (WGS) entry which is preliminary data.</text>
</comment>
<dbReference type="AlphaFoldDB" id="A0ABD3Q408"/>
<evidence type="ECO:0000313" key="2">
    <source>
        <dbReference type="Proteomes" id="UP001530315"/>
    </source>
</evidence>
<dbReference type="SUPFAM" id="SSF48403">
    <property type="entry name" value="Ankyrin repeat"/>
    <property type="match status" value="1"/>
</dbReference>